<reference evidence="2 3" key="1">
    <citation type="submission" date="2015-11" db="EMBL/GenBank/DDBJ databases">
        <title>Genomic analysis of 38 Legionella species identifies large and diverse effector repertoires.</title>
        <authorList>
            <person name="Burstein D."/>
            <person name="Amaro F."/>
            <person name="Zusman T."/>
            <person name="Lifshitz Z."/>
            <person name="Cohen O."/>
            <person name="Gilbert J.A."/>
            <person name="Pupko T."/>
            <person name="Shuman H.A."/>
            <person name="Segal G."/>
        </authorList>
    </citation>
    <scope>NUCLEOTIDE SEQUENCE [LARGE SCALE GENOMIC DNA]</scope>
    <source>
        <strain evidence="2 3">BL-540</strain>
    </source>
</reference>
<proteinExistence type="predicted"/>
<feature type="compositionally biased region" description="Low complexity" evidence="1">
    <location>
        <begin position="39"/>
        <end position="48"/>
    </location>
</feature>
<protein>
    <submittedName>
        <fullName evidence="2">Uncharacterized protein</fullName>
    </submittedName>
</protein>
<gene>
    <name evidence="2" type="ORF">Ljor_0048</name>
</gene>
<dbReference type="RefSeq" id="WP_156413803.1">
    <property type="nucleotide sequence ID" value="NZ_CAAAIC010000014.1"/>
</dbReference>
<feature type="compositionally biased region" description="Basic and acidic residues" evidence="1">
    <location>
        <begin position="9"/>
        <end position="32"/>
    </location>
</feature>
<name>A0A0W0VG73_9GAMM</name>
<dbReference type="EMBL" id="LNYJ01000002">
    <property type="protein sequence ID" value="KTD19082.1"/>
    <property type="molecule type" value="Genomic_DNA"/>
</dbReference>
<dbReference type="Proteomes" id="UP000055035">
    <property type="component" value="Unassembled WGS sequence"/>
</dbReference>
<organism evidence="2 3">
    <name type="scientific">Legionella jordanis</name>
    <dbReference type="NCBI Taxonomy" id="456"/>
    <lineage>
        <taxon>Bacteria</taxon>
        <taxon>Pseudomonadati</taxon>
        <taxon>Pseudomonadota</taxon>
        <taxon>Gammaproteobacteria</taxon>
        <taxon>Legionellales</taxon>
        <taxon>Legionellaceae</taxon>
        <taxon>Legionella</taxon>
    </lineage>
</organism>
<feature type="region of interest" description="Disordered" evidence="1">
    <location>
        <begin position="1"/>
        <end position="57"/>
    </location>
</feature>
<accession>A0A0W0VG73</accession>
<keyword evidence="3" id="KW-1185">Reference proteome</keyword>
<sequence length="57" mass="6579">MKKSSPGSIKKEKIKQEDLKNISGGSDERNRNLNDPIYTKNPIKNPIKTPKKPRNRF</sequence>
<dbReference type="PATRIC" id="fig|456.5.peg.52"/>
<evidence type="ECO:0000313" key="2">
    <source>
        <dbReference type="EMBL" id="KTD19082.1"/>
    </source>
</evidence>
<evidence type="ECO:0000256" key="1">
    <source>
        <dbReference type="SAM" id="MobiDB-lite"/>
    </source>
</evidence>
<dbReference type="AlphaFoldDB" id="A0A0W0VG73"/>
<comment type="caution">
    <text evidence="2">The sequence shown here is derived from an EMBL/GenBank/DDBJ whole genome shotgun (WGS) entry which is preliminary data.</text>
</comment>
<evidence type="ECO:0000313" key="3">
    <source>
        <dbReference type="Proteomes" id="UP000055035"/>
    </source>
</evidence>